<dbReference type="AlphaFoldDB" id="Q2CIK9"/>
<feature type="domain" description="Glycosyltransferase 2-like" evidence="4">
    <location>
        <begin position="4"/>
        <end position="159"/>
    </location>
</feature>
<proteinExistence type="inferred from homology"/>
<keyword evidence="3" id="KW-0808">Transferase</keyword>
<dbReference type="OrthoDB" id="6116224at2"/>
<gene>
    <name evidence="5" type="ORF">OG2516_05713</name>
</gene>
<evidence type="ECO:0000313" key="6">
    <source>
        <dbReference type="Proteomes" id="UP000003635"/>
    </source>
</evidence>
<dbReference type="RefSeq" id="WP_007254670.1">
    <property type="nucleotide sequence ID" value="NZ_CH724107.1"/>
</dbReference>
<evidence type="ECO:0000259" key="4">
    <source>
        <dbReference type="Pfam" id="PF00535"/>
    </source>
</evidence>
<dbReference type="PANTHER" id="PTHR43179">
    <property type="entry name" value="RHAMNOSYLTRANSFERASE WBBL"/>
    <property type="match status" value="1"/>
</dbReference>
<evidence type="ECO:0000256" key="3">
    <source>
        <dbReference type="ARBA" id="ARBA00022679"/>
    </source>
</evidence>
<dbReference type="InterPro" id="IPR001173">
    <property type="entry name" value="Glyco_trans_2-like"/>
</dbReference>
<reference evidence="5 6" key="1">
    <citation type="journal article" date="2010" name="J. Bacteriol.">
        <title>Genome sequences of Oceanicola granulosus HTCC2516(T) and Oceanicola batsensis HTCC2597(TDelta).</title>
        <authorList>
            <person name="Thrash J.C."/>
            <person name="Cho J.C."/>
            <person name="Vergin K.L."/>
            <person name="Giovannoni S.J."/>
        </authorList>
    </citation>
    <scope>NUCLEOTIDE SEQUENCE [LARGE SCALE GENOMIC DNA]</scope>
    <source>
        <strain evidence="6">ATCC BAA-861 / DSM 15982 / KCTC 12143 / HTCC2516</strain>
    </source>
</reference>
<evidence type="ECO:0000313" key="5">
    <source>
        <dbReference type="EMBL" id="EAR52580.1"/>
    </source>
</evidence>
<dbReference type="SUPFAM" id="SSF53448">
    <property type="entry name" value="Nucleotide-diphospho-sugar transferases"/>
    <property type="match status" value="1"/>
</dbReference>
<keyword evidence="2" id="KW-0328">Glycosyltransferase</keyword>
<dbReference type="PANTHER" id="PTHR43179:SF12">
    <property type="entry name" value="GALACTOFURANOSYLTRANSFERASE GLFT2"/>
    <property type="match status" value="1"/>
</dbReference>
<sequence length="298" mass="33202">MILVGICTCRHPEGLAKALTVLQEQRSRRPFEVLVVDNDDAAEGRAVAEAHGASYVLEREPGIPFARNALLREAQARDTAWLAMIDDDEQPLPGWLDALVEAAERTGADVVGGPVVPRFAIAPRPPVKSGDFEKLRPDRIRGRVAVLSTANLLLSRRLLTEWREPFFDARFRFTGGSDTEFLRRTLARGFRHAFAAEARVVEDIPASRVEPDWLLRRRFRIGNTHARVCCLHAGHAAGVARYFPHACALFLRGSLRRMLAADPSQAFRGARDFARARGLMAGLLGRADGEYSPERYRN</sequence>
<dbReference type="Gene3D" id="3.90.550.10">
    <property type="entry name" value="Spore Coat Polysaccharide Biosynthesis Protein SpsA, Chain A"/>
    <property type="match status" value="1"/>
</dbReference>
<keyword evidence="6" id="KW-1185">Reference proteome</keyword>
<evidence type="ECO:0000256" key="1">
    <source>
        <dbReference type="ARBA" id="ARBA00006739"/>
    </source>
</evidence>
<dbReference type="GO" id="GO:0016757">
    <property type="term" value="F:glycosyltransferase activity"/>
    <property type="evidence" value="ECO:0007669"/>
    <property type="project" value="UniProtKB-KW"/>
</dbReference>
<comment type="caution">
    <text evidence="5">The sequence shown here is derived from an EMBL/GenBank/DDBJ whole genome shotgun (WGS) entry which is preliminary data.</text>
</comment>
<accession>Q2CIK9</accession>
<dbReference type="EMBL" id="AAOT01000003">
    <property type="protein sequence ID" value="EAR52580.1"/>
    <property type="molecule type" value="Genomic_DNA"/>
</dbReference>
<evidence type="ECO:0000256" key="2">
    <source>
        <dbReference type="ARBA" id="ARBA00022676"/>
    </source>
</evidence>
<dbReference type="InterPro" id="IPR029044">
    <property type="entry name" value="Nucleotide-diphossugar_trans"/>
</dbReference>
<name>Q2CIK9_OCEGH</name>
<protein>
    <recommendedName>
        <fullName evidence="4">Glycosyltransferase 2-like domain-containing protein</fullName>
    </recommendedName>
</protein>
<dbReference type="HOGENOM" id="CLU_025996_19_2_5"/>
<dbReference type="eggNOG" id="COG1216">
    <property type="taxonomic scope" value="Bacteria"/>
</dbReference>
<dbReference type="CDD" id="cd00761">
    <property type="entry name" value="Glyco_tranf_GTA_type"/>
    <property type="match status" value="1"/>
</dbReference>
<dbReference type="Pfam" id="PF00535">
    <property type="entry name" value="Glycos_transf_2"/>
    <property type="match status" value="1"/>
</dbReference>
<organism evidence="5 6">
    <name type="scientific">Oceanicola granulosus (strain ATCC BAA-861 / DSM 15982 / KCTC 12143 / HTCC2516)</name>
    <dbReference type="NCBI Taxonomy" id="314256"/>
    <lineage>
        <taxon>Bacteria</taxon>
        <taxon>Pseudomonadati</taxon>
        <taxon>Pseudomonadota</taxon>
        <taxon>Alphaproteobacteria</taxon>
        <taxon>Rhodobacterales</taxon>
        <taxon>Roseobacteraceae</taxon>
        <taxon>Oceanicola</taxon>
    </lineage>
</organism>
<comment type="similarity">
    <text evidence="1">Belongs to the glycosyltransferase 2 family.</text>
</comment>
<dbReference type="Proteomes" id="UP000003635">
    <property type="component" value="Unassembled WGS sequence"/>
</dbReference>
<dbReference type="STRING" id="314256.OG2516_05713"/>